<dbReference type="GO" id="GO:0032040">
    <property type="term" value="C:small-subunit processome"/>
    <property type="evidence" value="ECO:0007669"/>
    <property type="project" value="TreeGrafter"/>
</dbReference>
<keyword evidence="1" id="KW-0687">Ribonucleoprotein</keyword>
<dbReference type="VEuPathDB" id="TriTrypDB:TcIL3000_9_850"/>
<comment type="subcellular location">
    <subcellularLocation>
        <location evidence="1">Nucleus</location>
        <location evidence="1">Nucleolus</location>
    </subcellularLocation>
</comment>
<sequence>ELEGDAASQSPGITPRHISTITELLTMTSPLYAPAVVRTPSKGYSCDEDAGVDGALHIPIVALLIRLETVNFQSGKVYCRSAMDVCRYLLASFDVRRQLTCLTGMMQLLIDPHTHLSPSPEQAEENHDDRESHDSANGRQCRHTLGGLFQKLVKPNQVINRQEEIMYLISEAVKSEEFLSGFLALQHEDASHPSASKKKIAGRVKGMADAGAGAGGCVEESAERVKKSDECMTLLVSSLELFDHYSKLNRSTENDVDASNVVNTLINTHEDTVRYGEAKAFAMLMELLAGNTLACVLAGISEPTFILCMRNLLTHPHLALRVKGLEVLLDRLHNALPTIEHTLSSEEVEEQRRRLRDPKQKLTLMEIIRVKARPVVTKESFALFSHLSALMQASTEGYTTQGEEDSSLKVLILSVGCMEELVRIVASGGSQTAEVTLLNVHRSSRVTEEKLSRLFGSRAYVREVDQWVDNMTSTLSSIIESFQQCAEDDQATRNNLLLTAASLLTALGTTCQVMGNAFTIPHSNIILKAVVNMAVFAATGLPPAVSRSDAGSILRQSSLNCLVRAFPSCWLMCHPYLPRIINAATHVHNVDDTETNYLSVEVMTMLEAVLEPQVFIEACTECVRGISELEVTAGDGEKRSRKTLRIRVDTHSLALLFSSVERRVASLSRQELRHLSGFVEGTTAQDNFWLSSMHTLANAPTLPSPDAIQPVLQAYTVFFLKFKAKKCSHFISAMAEWIFGEAVDGFEKLKERQEKQHSGGGDTEDLRNRDDSASVPRVMVHRWLLFYALCNHLLEQIGPVMDFAFPLLLPYVVNTLNSYCSSTTHVARHAADLIARSLEGALDIVRRIAKAQTPPPDHDHSIPVDNCLAAPEVFNAVMPAVVRQLTNLVYLADNTHDYAFRVEQHVIPAIRALFLSLASCKQQSTTQHELLRSLRHPSRHVRRMTLMCLDGVYEDGGGELAARLMAEMLPSVAELTEDRDDAVVEQARKLCINLSSITGQDVLYAMSSRQDV</sequence>
<dbReference type="Gene3D" id="1.25.10.10">
    <property type="entry name" value="Leucine-rich Repeat Variant"/>
    <property type="match status" value="1"/>
</dbReference>
<keyword evidence="1" id="KW-0698">rRNA processing</keyword>
<organism evidence="3">
    <name type="scientific">Trypanosoma congolense (strain IL3000)</name>
    <dbReference type="NCBI Taxonomy" id="1068625"/>
    <lineage>
        <taxon>Eukaryota</taxon>
        <taxon>Discoba</taxon>
        <taxon>Euglenozoa</taxon>
        <taxon>Kinetoplastea</taxon>
        <taxon>Metakinetoplastina</taxon>
        <taxon>Trypanosomatida</taxon>
        <taxon>Trypanosomatidae</taxon>
        <taxon>Trypanosoma</taxon>
        <taxon>Nannomonas</taxon>
    </lineage>
</organism>
<evidence type="ECO:0000256" key="1">
    <source>
        <dbReference type="RuleBase" id="RU367065"/>
    </source>
</evidence>
<dbReference type="EMBL" id="HE575322">
    <property type="protein sequence ID" value="CCC92691.1"/>
    <property type="molecule type" value="Genomic_DNA"/>
</dbReference>
<dbReference type="GO" id="GO:0000462">
    <property type="term" value="P:maturation of SSU-rRNA from tricistronic rRNA transcript (SSU-rRNA, 5.8S rRNA, LSU-rRNA)"/>
    <property type="evidence" value="ECO:0007669"/>
    <property type="project" value="TreeGrafter"/>
</dbReference>
<name>G0UTH7_TRYCI</name>
<dbReference type="GO" id="GO:0045943">
    <property type="term" value="P:positive regulation of transcription by RNA polymerase I"/>
    <property type="evidence" value="ECO:0007669"/>
    <property type="project" value="TreeGrafter"/>
</dbReference>
<feature type="region of interest" description="Disordered" evidence="2">
    <location>
        <begin position="113"/>
        <end position="137"/>
    </location>
</feature>
<dbReference type="InterPro" id="IPR011989">
    <property type="entry name" value="ARM-like"/>
</dbReference>
<comment type="similarity">
    <text evidence="1">Belongs to the HEATR1/UTP10 family.</text>
</comment>
<dbReference type="GO" id="GO:0030515">
    <property type="term" value="F:snoRNA binding"/>
    <property type="evidence" value="ECO:0007669"/>
    <property type="project" value="TreeGrafter"/>
</dbReference>
<reference evidence="3" key="1">
    <citation type="journal article" date="2012" name="Proc. Natl. Acad. Sci. U.S.A.">
        <title>Antigenic diversity is generated by distinct evolutionary mechanisms in African trypanosome species.</title>
        <authorList>
            <person name="Jackson A.P."/>
            <person name="Berry A."/>
            <person name="Aslett M."/>
            <person name="Allison H.C."/>
            <person name="Burton P."/>
            <person name="Vavrova-Anderson J."/>
            <person name="Brown R."/>
            <person name="Browne H."/>
            <person name="Corton N."/>
            <person name="Hauser H."/>
            <person name="Gamble J."/>
            <person name="Gilderthorp R."/>
            <person name="Marcello L."/>
            <person name="McQuillan J."/>
            <person name="Otto T.D."/>
            <person name="Quail M.A."/>
            <person name="Sanders M.J."/>
            <person name="van Tonder A."/>
            <person name="Ginger M.L."/>
            <person name="Field M.C."/>
            <person name="Barry J.D."/>
            <person name="Hertz-Fowler C."/>
            <person name="Berriman M."/>
        </authorList>
    </citation>
    <scope>NUCLEOTIDE SEQUENCE</scope>
    <source>
        <strain evidence="3">IL3000</strain>
    </source>
</reference>
<dbReference type="SUPFAM" id="SSF48371">
    <property type="entry name" value="ARM repeat"/>
    <property type="match status" value="1"/>
</dbReference>
<dbReference type="InterPro" id="IPR040191">
    <property type="entry name" value="UTP10"/>
</dbReference>
<proteinExistence type="inferred from homology"/>
<dbReference type="InterPro" id="IPR016024">
    <property type="entry name" value="ARM-type_fold"/>
</dbReference>
<evidence type="ECO:0000256" key="2">
    <source>
        <dbReference type="SAM" id="MobiDB-lite"/>
    </source>
</evidence>
<feature type="non-terminal residue" evidence="3">
    <location>
        <position position="1"/>
    </location>
</feature>
<feature type="region of interest" description="Disordered" evidence="2">
    <location>
        <begin position="751"/>
        <end position="770"/>
    </location>
</feature>
<keyword evidence="1" id="KW-0539">Nucleus</keyword>
<comment type="function">
    <text evidence="1">Involved in nucleolar processing of pre-18S ribosomal RNA.</text>
</comment>
<keyword evidence="1" id="KW-0690">Ribosome biogenesis</keyword>
<feature type="compositionally biased region" description="Basic and acidic residues" evidence="2">
    <location>
        <begin position="124"/>
        <end position="136"/>
    </location>
</feature>
<dbReference type="GO" id="GO:0034455">
    <property type="term" value="C:t-UTP complex"/>
    <property type="evidence" value="ECO:0007669"/>
    <property type="project" value="TreeGrafter"/>
</dbReference>
<dbReference type="PANTHER" id="PTHR13457:SF1">
    <property type="entry name" value="HEAT REPEAT-CONTAINING PROTEIN 1"/>
    <property type="match status" value="1"/>
</dbReference>
<accession>G0UTH7</accession>
<protein>
    <recommendedName>
        <fullName evidence="1">HEAT repeat-containing protein 1</fullName>
    </recommendedName>
</protein>
<evidence type="ECO:0000313" key="3">
    <source>
        <dbReference type="EMBL" id="CCC92691.1"/>
    </source>
</evidence>
<dbReference type="AlphaFoldDB" id="G0UTH7"/>
<dbReference type="GO" id="GO:0030686">
    <property type="term" value="C:90S preribosome"/>
    <property type="evidence" value="ECO:0007669"/>
    <property type="project" value="TreeGrafter"/>
</dbReference>
<gene>
    <name evidence="3" type="ORF">TCIL3000_9_850</name>
</gene>
<dbReference type="PANTHER" id="PTHR13457">
    <property type="entry name" value="BAP28"/>
    <property type="match status" value="1"/>
</dbReference>